<keyword evidence="5" id="KW-1185">Reference proteome</keyword>
<keyword evidence="1" id="KW-0175">Coiled coil</keyword>
<name>A0A9P1GLU8_9DINO</name>
<dbReference type="EMBL" id="CAMXCT010006601">
    <property type="protein sequence ID" value="CAI4016784.1"/>
    <property type="molecule type" value="Genomic_DNA"/>
</dbReference>
<dbReference type="Proteomes" id="UP001152797">
    <property type="component" value="Unassembled WGS sequence"/>
</dbReference>
<keyword evidence="2" id="KW-1133">Transmembrane helix</keyword>
<keyword evidence="2" id="KW-0812">Transmembrane</keyword>
<sequence>MEIFASIFQRADSAELKSTSSKVPEFKDMKVCKTSPICPNCNGIRYSIYDNRTILMLPQPTSTGKAYSYSSDEPRNVQDLEELTIDLEEIQKGLHYASLGSGIDNFEESKTVLFTPHFHTRLQYYGNDPALVMDLWKSSGSGRFECNLQGPPPKNSVPALIGGLENLETHAKQKMQKLEREEREERESQISEFEARKTWEDMGKQESLPCSASPTLRCRPVFWSPAAESRTTGDLASQASAIAYRLNGENLEPMGAVTMTVNMTYLGEALGGLPLSPSVYAMIADQHGQVMMMTSRARETIFHKNMSESQIRNPQNQPPCRADQINDAGCWWDAPKPLTLFDAQKEGFSGINFEDMLLTVFNESHDHQCSSGVRTWTLDVPNCGCGQDCSCQHLAVFCRLLAYPEWAIFLVAPLEELQGAAIFTVDKENITLDKIDKKKKVYEDNIVVQNTGRVKLPFTATVSAGKGDNMSGITVEPANGTLSPGENTTLALKFNLSTFGYGTSSGTVIVQPDLSDDVGNCFRTRTSTRFSFTRQKKPQTLLQVSGISVSVIATVVLFIILYRVVSSFLRKYYDDMAKEHSTIAKALQATQELSFPMVLLKVATFKKHGKFVAFEDILNESLWLHTIQDIDDFLTKDIKNKLGKKNKVIFMSHQWTAFSEPDHTGEQYKGMVEAVDTVINQNNWDTEDTYVWLDYSSIPQRHRPSQTAAINSLTVYAAKVSAFIVVAPKVDHKDLEGVLCDEDTYKKRAWCRAEQLSHLLAQAGDNMFLAKKKRPSQSMPGFLRLNDEPAWLEQSIEVFKGELTCCRRKHVGMDMCDRERLVVPMLGLWAQLCRTIRSQADESERKDESEASADDKRAFADLKEIHQHLSERINEVFPETFSYEFENGSEERPLFGKLVQRLQEHLDKEALQPKEEKKEKHWSKLRIATKMARLPANGGRRLSQALRSSMTT</sequence>
<comment type="caution">
    <text evidence="3">The sequence shown here is derived from an EMBL/GenBank/DDBJ whole genome shotgun (WGS) entry which is preliminary data.</text>
</comment>
<dbReference type="AlphaFoldDB" id="A0A9P1GLU8"/>
<protein>
    <submittedName>
        <fullName evidence="3">Uncharacterized protein</fullName>
    </submittedName>
</protein>
<evidence type="ECO:0000256" key="2">
    <source>
        <dbReference type="SAM" id="Phobius"/>
    </source>
</evidence>
<evidence type="ECO:0000313" key="4">
    <source>
        <dbReference type="EMBL" id="CAL1170159.1"/>
    </source>
</evidence>
<keyword evidence="2" id="KW-0472">Membrane</keyword>
<feature type="transmembrane region" description="Helical" evidence="2">
    <location>
        <begin position="541"/>
        <end position="562"/>
    </location>
</feature>
<feature type="coiled-coil region" evidence="1">
    <location>
        <begin position="161"/>
        <end position="188"/>
    </location>
</feature>
<evidence type="ECO:0000256" key="1">
    <source>
        <dbReference type="SAM" id="Coils"/>
    </source>
</evidence>
<dbReference type="EMBL" id="CAMXCT020006601">
    <property type="protein sequence ID" value="CAL1170159.1"/>
    <property type="molecule type" value="Genomic_DNA"/>
</dbReference>
<dbReference type="Gene3D" id="2.60.40.10">
    <property type="entry name" value="Immunoglobulins"/>
    <property type="match status" value="1"/>
</dbReference>
<dbReference type="OrthoDB" id="426379at2759"/>
<dbReference type="EMBL" id="CAMXCT030006601">
    <property type="protein sequence ID" value="CAL4804096.1"/>
    <property type="molecule type" value="Genomic_DNA"/>
</dbReference>
<dbReference type="InterPro" id="IPR013783">
    <property type="entry name" value="Ig-like_fold"/>
</dbReference>
<gene>
    <name evidence="3" type="ORF">C1SCF055_LOCUS41486</name>
</gene>
<accession>A0A9P1GLU8</accession>
<evidence type="ECO:0000313" key="3">
    <source>
        <dbReference type="EMBL" id="CAI4016784.1"/>
    </source>
</evidence>
<reference evidence="4" key="2">
    <citation type="submission" date="2024-04" db="EMBL/GenBank/DDBJ databases">
        <authorList>
            <person name="Chen Y."/>
            <person name="Shah S."/>
            <person name="Dougan E. K."/>
            <person name="Thang M."/>
            <person name="Chan C."/>
        </authorList>
    </citation>
    <scope>NUCLEOTIDE SEQUENCE [LARGE SCALE GENOMIC DNA]</scope>
</reference>
<reference evidence="3" key="1">
    <citation type="submission" date="2022-10" db="EMBL/GenBank/DDBJ databases">
        <authorList>
            <person name="Chen Y."/>
            <person name="Dougan E. K."/>
            <person name="Chan C."/>
            <person name="Rhodes N."/>
            <person name="Thang M."/>
        </authorList>
    </citation>
    <scope>NUCLEOTIDE SEQUENCE</scope>
</reference>
<proteinExistence type="predicted"/>
<evidence type="ECO:0000313" key="5">
    <source>
        <dbReference type="Proteomes" id="UP001152797"/>
    </source>
</evidence>
<organism evidence="3">
    <name type="scientific">Cladocopium goreaui</name>
    <dbReference type="NCBI Taxonomy" id="2562237"/>
    <lineage>
        <taxon>Eukaryota</taxon>
        <taxon>Sar</taxon>
        <taxon>Alveolata</taxon>
        <taxon>Dinophyceae</taxon>
        <taxon>Suessiales</taxon>
        <taxon>Symbiodiniaceae</taxon>
        <taxon>Cladocopium</taxon>
    </lineage>
</organism>